<dbReference type="EMBL" id="JAOYFB010000039">
    <property type="protein sequence ID" value="KAK4028879.1"/>
    <property type="molecule type" value="Genomic_DNA"/>
</dbReference>
<keyword evidence="2" id="KW-1185">Reference proteome</keyword>
<proteinExistence type="predicted"/>
<name>A0ABR0AUS5_9CRUS</name>
<protein>
    <submittedName>
        <fullName evidence="1">Uncharacterized protein</fullName>
    </submittedName>
</protein>
<accession>A0ABR0AUS5</accession>
<organism evidence="1 2">
    <name type="scientific">Daphnia magna</name>
    <dbReference type="NCBI Taxonomy" id="35525"/>
    <lineage>
        <taxon>Eukaryota</taxon>
        <taxon>Metazoa</taxon>
        <taxon>Ecdysozoa</taxon>
        <taxon>Arthropoda</taxon>
        <taxon>Crustacea</taxon>
        <taxon>Branchiopoda</taxon>
        <taxon>Diplostraca</taxon>
        <taxon>Cladocera</taxon>
        <taxon>Anomopoda</taxon>
        <taxon>Daphniidae</taxon>
        <taxon>Daphnia</taxon>
    </lineage>
</organism>
<dbReference type="Proteomes" id="UP001234178">
    <property type="component" value="Unassembled WGS sequence"/>
</dbReference>
<sequence length="64" mass="7341">MDPFPLTDTNQFAQATCLLNTHSIRERNMVRSCCKLSTYVYLDRLSGRNKTGSKTRYTTLTPSH</sequence>
<reference evidence="1 2" key="1">
    <citation type="journal article" date="2023" name="Nucleic Acids Res.">
        <title>The hologenome of Daphnia magna reveals possible DNA methylation and microbiome-mediated evolution of the host genome.</title>
        <authorList>
            <person name="Chaturvedi A."/>
            <person name="Li X."/>
            <person name="Dhandapani V."/>
            <person name="Marshall H."/>
            <person name="Kissane S."/>
            <person name="Cuenca-Cambronero M."/>
            <person name="Asole G."/>
            <person name="Calvet F."/>
            <person name="Ruiz-Romero M."/>
            <person name="Marangio P."/>
            <person name="Guigo R."/>
            <person name="Rago D."/>
            <person name="Mirbahai L."/>
            <person name="Eastwood N."/>
            <person name="Colbourne J.K."/>
            <person name="Zhou J."/>
            <person name="Mallon E."/>
            <person name="Orsini L."/>
        </authorList>
    </citation>
    <scope>NUCLEOTIDE SEQUENCE [LARGE SCALE GENOMIC DNA]</scope>
    <source>
        <strain evidence="1">LRV0_1</strain>
    </source>
</reference>
<evidence type="ECO:0000313" key="2">
    <source>
        <dbReference type="Proteomes" id="UP001234178"/>
    </source>
</evidence>
<gene>
    <name evidence="1" type="ORF">OUZ56_021898</name>
</gene>
<evidence type="ECO:0000313" key="1">
    <source>
        <dbReference type="EMBL" id="KAK4028879.1"/>
    </source>
</evidence>
<comment type="caution">
    <text evidence="1">The sequence shown here is derived from an EMBL/GenBank/DDBJ whole genome shotgun (WGS) entry which is preliminary data.</text>
</comment>